<feature type="compositionally biased region" description="Pro residues" evidence="6">
    <location>
        <begin position="12"/>
        <end position="26"/>
    </location>
</feature>
<gene>
    <name evidence="9" type="primary">LOC106730513</name>
</gene>
<keyword evidence="4 7" id="KW-1133">Transmembrane helix</keyword>
<dbReference type="GO" id="GO:0009986">
    <property type="term" value="C:cell surface"/>
    <property type="evidence" value="ECO:0007669"/>
    <property type="project" value="TreeGrafter"/>
</dbReference>
<evidence type="ECO:0000256" key="1">
    <source>
        <dbReference type="ARBA" id="ARBA00004167"/>
    </source>
</evidence>
<feature type="region of interest" description="Disordered" evidence="6">
    <location>
        <begin position="1"/>
        <end position="26"/>
    </location>
</feature>
<keyword evidence="2 7" id="KW-0812">Transmembrane</keyword>
<keyword evidence="3" id="KW-0732">Signal</keyword>
<dbReference type="PANTHER" id="PTHR16059">
    <property type="entry name" value="ANTHRAX TOXIN RECEPTOR"/>
    <property type="match status" value="1"/>
</dbReference>
<dbReference type="KEGG" id="cfr:106730513"/>
<keyword evidence="5 7" id="KW-0472">Membrane</keyword>
<evidence type="ECO:0000313" key="8">
    <source>
        <dbReference type="Proteomes" id="UP000694856"/>
    </source>
</evidence>
<evidence type="ECO:0000256" key="3">
    <source>
        <dbReference type="ARBA" id="ARBA00022729"/>
    </source>
</evidence>
<evidence type="ECO:0000256" key="7">
    <source>
        <dbReference type="SAM" id="Phobius"/>
    </source>
</evidence>
<dbReference type="GeneID" id="106730513"/>
<reference evidence="9" key="1">
    <citation type="submission" date="2025-08" db="UniProtKB">
        <authorList>
            <consortium name="RefSeq"/>
        </authorList>
    </citation>
    <scope>IDENTIFICATION</scope>
    <source>
        <tissue evidence="9">Ear skin</tissue>
    </source>
</reference>
<protein>
    <submittedName>
        <fullName evidence="9">Anthrax toxin receptor-like</fullName>
    </submittedName>
</protein>
<keyword evidence="8" id="KW-1185">Reference proteome</keyword>
<evidence type="ECO:0000256" key="4">
    <source>
        <dbReference type="ARBA" id="ARBA00022989"/>
    </source>
</evidence>
<dbReference type="Proteomes" id="UP000694856">
    <property type="component" value="Chromosome 11"/>
</dbReference>
<evidence type="ECO:0000313" key="9">
    <source>
        <dbReference type="RefSeq" id="XP_032347965.1"/>
    </source>
</evidence>
<dbReference type="RefSeq" id="XP_032347965.1">
    <property type="nucleotide sequence ID" value="XM_032492074.1"/>
</dbReference>
<dbReference type="GO" id="GO:0005886">
    <property type="term" value="C:plasma membrane"/>
    <property type="evidence" value="ECO:0007669"/>
    <property type="project" value="TreeGrafter"/>
</dbReference>
<evidence type="ECO:0000256" key="5">
    <source>
        <dbReference type="ARBA" id="ARBA00023136"/>
    </source>
</evidence>
<feature type="transmembrane region" description="Helical" evidence="7">
    <location>
        <begin position="44"/>
        <end position="65"/>
    </location>
</feature>
<proteinExistence type="predicted"/>
<evidence type="ECO:0000256" key="2">
    <source>
        <dbReference type="ARBA" id="ARBA00022692"/>
    </source>
</evidence>
<sequence>MPSLQMTSPQTALPPPVPPPAEVPPQAPPPPPTLCIPYVIPLNFFWLIPALLLFLLLLLCIWWLCRKKTIKEPPPTQERAQDPEDTCPMQTCPTVIVPCECQGGRMKRMQGRCINVALMNPQRGQLPCSPTIYVQPSRECFPIKNFCSREEYLNFSPPSLRFPGFHFLATCIPNVSQKEMAPSTVHQLEVHLLVPGSPKLSPSPGEFWRSLSISLEKFNLCYLPFATIEETVLPTEMF</sequence>
<evidence type="ECO:0000256" key="6">
    <source>
        <dbReference type="SAM" id="MobiDB-lite"/>
    </source>
</evidence>
<comment type="subcellular location">
    <subcellularLocation>
        <location evidence="1">Membrane</location>
        <topology evidence="1">Single-pass membrane protein</topology>
    </subcellularLocation>
</comment>
<dbReference type="GO" id="GO:0004888">
    <property type="term" value="F:transmembrane signaling receptor activity"/>
    <property type="evidence" value="ECO:0007669"/>
    <property type="project" value="TreeGrafter"/>
</dbReference>
<dbReference type="PANTHER" id="PTHR16059:SF16">
    <property type="entry name" value="ANTHRAX TOXIN RECEPTOR-LIKE"/>
    <property type="match status" value="1"/>
</dbReference>
<accession>A0A8B8U1H3</accession>
<name>A0A8B8U1H3_CAMFR</name>
<dbReference type="AlphaFoldDB" id="A0A8B8U1H3"/>
<organism evidence="8 9">
    <name type="scientific">Camelus ferus</name>
    <name type="common">Wild bactrian camel</name>
    <name type="synonym">Camelus bactrianus ferus</name>
    <dbReference type="NCBI Taxonomy" id="419612"/>
    <lineage>
        <taxon>Eukaryota</taxon>
        <taxon>Metazoa</taxon>
        <taxon>Chordata</taxon>
        <taxon>Craniata</taxon>
        <taxon>Vertebrata</taxon>
        <taxon>Euteleostomi</taxon>
        <taxon>Mammalia</taxon>
        <taxon>Eutheria</taxon>
        <taxon>Laurasiatheria</taxon>
        <taxon>Artiodactyla</taxon>
        <taxon>Tylopoda</taxon>
        <taxon>Camelidae</taxon>
        <taxon>Camelus</taxon>
    </lineage>
</organism>